<dbReference type="GO" id="GO:0016020">
    <property type="term" value="C:membrane"/>
    <property type="evidence" value="ECO:0007669"/>
    <property type="project" value="UniProtKB-SubCell"/>
</dbReference>
<dbReference type="InParanoid" id="D8R4Y1"/>
<feature type="transmembrane region" description="Helical" evidence="7">
    <location>
        <begin position="112"/>
        <end position="130"/>
    </location>
</feature>
<sequence length="259" mass="26971">MGSGSTDYALIQNDEEAGTSLEPVSGYSPSFTISKKLLCEFLGSVVLLLGGAGSAIINTQTNGALGIHGLAGGSAIAVAIVIMSTGHISGAHINPAVTLAFATFRHFSWIQVPLYIVAQLAGSLACAFLLKGMYNPDHLATGVTVPAGSTLQSLLFEIVLTAVLMFVITSVATDTRAVGELAGIAVGLAVYLDILLGGYVSGASMNPVRTLGPAVAARDFRALWIYFVGPVVGAQIGGGLYTLIRFKDHTERRKVFRKE</sequence>
<evidence type="ECO:0000256" key="7">
    <source>
        <dbReference type="SAM" id="Phobius"/>
    </source>
</evidence>
<dbReference type="InterPro" id="IPR034294">
    <property type="entry name" value="Aquaporin_transptr"/>
</dbReference>
<dbReference type="eggNOG" id="KOG0223">
    <property type="taxonomic scope" value="Eukaryota"/>
</dbReference>
<keyword evidence="4 7" id="KW-1133">Transmembrane helix</keyword>
<keyword evidence="5 7" id="KW-0472">Membrane</keyword>
<dbReference type="KEGG" id="smo:SELMODRAFT_439677"/>
<feature type="transmembrane region" description="Helical" evidence="7">
    <location>
        <begin position="223"/>
        <end position="244"/>
    </location>
</feature>
<dbReference type="HOGENOM" id="CLU_020019_3_1_1"/>
<comment type="subcellular location">
    <subcellularLocation>
        <location evidence="1">Membrane</location>
        <topology evidence="1">Multi-pass membrane protein</topology>
    </subcellularLocation>
</comment>
<evidence type="ECO:0008006" key="10">
    <source>
        <dbReference type="Google" id="ProtNLM"/>
    </source>
</evidence>
<dbReference type="OMA" id="RYHGIWI"/>
<dbReference type="InterPro" id="IPR023271">
    <property type="entry name" value="Aquaporin-like"/>
</dbReference>
<evidence type="ECO:0000313" key="9">
    <source>
        <dbReference type="Proteomes" id="UP000001514"/>
    </source>
</evidence>
<dbReference type="PANTHER" id="PTHR45724">
    <property type="entry name" value="AQUAPORIN NIP2-1"/>
    <property type="match status" value="1"/>
</dbReference>
<dbReference type="AlphaFoldDB" id="D8R4Y1"/>
<dbReference type="InterPro" id="IPR022357">
    <property type="entry name" value="MIP_CS"/>
</dbReference>
<dbReference type="InterPro" id="IPR000425">
    <property type="entry name" value="MIP"/>
</dbReference>
<evidence type="ECO:0000256" key="4">
    <source>
        <dbReference type="ARBA" id="ARBA00022989"/>
    </source>
</evidence>
<gene>
    <name evidence="8" type="ORF">SELMODRAFT_439677</name>
</gene>
<dbReference type="Gramene" id="EFJ32746">
    <property type="protein sequence ID" value="EFJ32746"/>
    <property type="gene ID" value="SELMODRAFT_439677"/>
</dbReference>
<evidence type="ECO:0000256" key="3">
    <source>
        <dbReference type="ARBA" id="ARBA00022692"/>
    </source>
</evidence>
<feature type="transmembrane region" description="Helical" evidence="7">
    <location>
        <begin position="150"/>
        <end position="169"/>
    </location>
</feature>
<dbReference type="SUPFAM" id="SSF81338">
    <property type="entry name" value="Aquaporin-like"/>
    <property type="match status" value="1"/>
</dbReference>
<name>D8R4Y1_SELML</name>
<reference evidence="8 9" key="1">
    <citation type="journal article" date="2011" name="Science">
        <title>The Selaginella genome identifies genetic changes associated with the evolution of vascular plants.</title>
        <authorList>
            <person name="Banks J.A."/>
            <person name="Nishiyama T."/>
            <person name="Hasebe M."/>
            <person name="Bowman J.L."/>
            <person name="Gribskov M."/>
            <person name="dePamphilis C."/>
            <person name="Albert V.A."/>
            <person name="Aono N."/>
            <person name="Aoyama T."/>
            <person name="Ambrose B.A."/>
            <person name="Ashton N.W."/>
            <person name="Axtell M.J."/>
            <person name="Barker E."/>
            <person name="Barker M.S."/>
            <person name="Bennetzen J.L."/>
            <person name="Bonawitz N.D."/>
            <person name="Chapple C."/>
            <person name="Cheng C."/>
            <person name="Correa L.G."/>
            <person name="Dacre M."/>
            <person name="DeBarry J."/>
            <person name="Dreyer I."/>
            <person name="Elias M."/>
            <person name="Engstrom E.M."/>
            <person name="Estelle M."/>
            <person name="Feng L."/>
            <person name="Finet C."/>
            <person name="Floyd S.K."/>
            <person name="Frommer W.B."/>
            <person name="Fujita T."/>
            <person name="Gramzow L."/>
            <person name="Gutensohn M."/>
            <person name="Harholt J."/>
            <person name="Hattori M."/>
            <person name="Heyl A."/>
            <person name="Hirai T."/>
            <person name="Hiwatashi Y."/>
            <person name="Ishikawa M."/>
            <person name="Iwata M."/>
            <person name="Karol K.G."/>
            <person name="Koehler B."/>
            <person name="Kolukisaoglu U."/>
            <person name="Kubo M."/>
            <person name="Kurata T."/>
            <person name="Lalonde S."/>
            <person name="Li K."/>
            <person name="Li Y."/>
            <person name="Litt A."/>
            <person name="Lyons E."/>
            <person name="Manning G."/>
            <person name="Maruyama T."/>
            <person name="Michael T.P."/>
            <person name="Mikami K."/>
            <person name="Miyazaki S."/>
            <person name="Morinaga S."/>
            <person name="Murata T."/>
            <person name="Mueller-Roeber B."/>
            <person name="Nelson D.R."/>
            <person name="Obara M."/>
            <person name="Oguri Y."/>
            <person name="Olmstead R.G."/>
            <person name="Onodera N."/>
            <person name="Petersen B.L."/>
            <person name="Pils B."/>
            <person name="Prigge M."/>
            <person name="Rensing S.A."/>
            <person name="Riano-Pachon D.M."/>
            <person name="Roberts A.W."/>
            <person name="Sato Y."/>
            <person name="Scheller H.V."/>
            <person name="Schulz B."/>
            <person name="Schulz C."/>
            <person name="Shakirov E.V."/>
            <person name="Shibagaki N."/>
            <person name="Shinohara N."/>
            <person name="Shippen D.E."/>
            <person name="Soerensen I."/>
            <person name="Sotooka R."/>
            <person name="Sugimoto N."/>
            <person name="Sugita M."/>
            <person name="Sumikawa N."/>
            <person name="Tanurdzic M."/>
            <person name="Theissen G."/>
            <person name="Ulvskov P."/>
            <person name="Wakazuki S."/>
            <person name="Weng J.K."/>
            <person name="Willats W.W."/>
            <person name="Wipf D."/>
            <person name="Wolf P.G."/>
            <person name="Yang L."/>
            <person name="Zimmer A.D."/>
            <person name="Zhu Q."/>
            <person name="Mitros T."/>
            <person name="Hellsten U."/>
            <person name="Loque D."/>
            <person name="Otillar R."/>
            <person name="Salamov A."/>
            <person name="Schmutz J."/>
            <person name="Shapiro H."/>
            <person name="Lindquist E."/>
            <person name="Lucas S."/>
            <person name="Rokhsar D."/>
            <person name="Grigoriev I.V."/>
        </authorList>
    </citation>
    <scope>NUCLEOTIDE SEQUENCE [LARGE SCALE GENOMIC DNA]</scope>
</reference>
<comment type="similarity">
    <text evidence="6">Belongs to the MIP/aquaporin (TC 1.A.8) family.</text>
</comment>
<accession>D8R4Y1</accession>
<organism evidence="9">
    <name type="scientific">Selaginella moellendorffii</name>
    <name type="common">Spikemoss</name>
    <dbReference type="NCBI Taxonomy" id="88036"/>
    <lineage>
        <taxon>Eukaryota</taxon>
        <taxon>Viridiplantae</taxon>
        <taxon>Streptophyta</taxon>
        <taxon>Embryophyta</taxon>
        <taxon>Tracheophyta</taxon>
        <taxon>Lycopodiopsida</taxon>
        <taxon>Selaginellales</taxon>
        <taxon>Selaginellaceae</taxon>
        <taxon>Selaginella</taxon>
    </lineage>
</organism>
<dbReference type="OrthoDB" id="3222at2759"/>
<keyword evidence="3 6" id="KW-0812">Transmembrane</keyword>
<dbReference type="Gene3D" id="1.20.1080.10">
    <property type="entry name" value="Glycerol uptake facilitator protein"/>
    <property type="match status" value="1"/>
</dbReference>
<dbReference type="EMBL" id="GL377572">
    <property type="protein sequence ID" value="EFJ32746.1"/>
    <property type="molecule type" value="Genomic_DNA"/>
</dbReference>
<dbReference type="Pfam" id="PF00230">
    <property type="entry name" value="MIP"/>
    <property type="match status" value="1"/>
</dbReference>
<keyword evidence="2 6" id="KW-0813">Transport</keyword>
<protein>
    <recommendedName>
        <fullName evidence="10">Aquaporin</fullName>
    </recommendedName>
</protein>
<feature type="transmembrane region" description="Helical" evidence="7">
    <location>
        <begin position="37"/>
        <end position="57"/>
    </location>
</feature>
<evidence type="ECO:0000256" key="2">
    <source>
        <dbReference type="ARBA" id="ARBA00022448"/>
    </source>
</evidence>
<keyword evidence="9" id="KW-1185">Reference proteome</keyword>
<feature type="transmembrane region" description="Helical" evidence="7">
    <location>
        <begin position="181"/>
        <end position="203"/>
    </location>
</feature>
<dbReference type="PROSITE" id="PS00221">
    <property type="entry name" value="MIP"/>
    <property type="match status" value="1"/>
</dbReference>
<dbReference type="Proteomes" id="UP000001514">
    <property type="component" value="Unassembled WGS sequence"/>
</dbReference>
<dbReference type="STRING" id="88036.D8R4Y1"/>
<evidence type="ECO:0000313" key="8">
    <source>
        <dbReference type="EMBL" id="EFJ32746.1"/>
    </source>
</evidence>
<dbReference type="GO" id="GO:0015267">
    <property type="term" value="F:channel activity"/>
    <property type="evidence" value="ECO:0007669"/>
    <property type="project" value="InterPro"/>
</dbReference>
<dbReference type="PANTHER" id="PTHR45724:SF19">
    <property type="entry name" value="AQUAPORIN NIP6-1"/>
    <property type="match status" value="1"/>
</dbReference>
<evidence type="ECO:0000256" key="6">
    <source>
        <dbReference type="RuleBase" id="RU000477"/>
    </source>
</evidence>
<proteinExistence type="inferred from homology"/>
<feature type="transmembrane region" description="Helical" evidence="7">
    <location>
        <begin position="63"/>
        <end position="83"/>
    </location>
</feature>
<evidence type="ECO:0000256" key="5">
    <source>
        <dbReference type="ARBA" id="ARBA00023136"/>
    </source>
</evidence>
<evidence type="ECO:0000256" key="1">
    <source>
        <dbReference type="ARBA" id="ARBA00004141"/>
    </source>
</evidence>
<dbReference type="PRINTS" id="PR00783">
    <property type="entry name" value="MINTRINSICP"/>
</dbReference>